<feature type="region of interest" description="Disordered" evidence="1">
    <location>
        <begin position="31"/>
        <end position="63"/>
    </location>
</feature>
<evidence type="ECO:0000313" key="2">
    <source>
        <dbReference type="EMBL" id="EJT74223.1"/>
    </source>
</evidence>
<organism evidence="2">
    <name type="scientific">Gaeumannomyces tritici (strain R3-111a-1)</name>
    <name type="common">Wheat and barley take-all root rot fungus</name>
    <name type="synonym">Gaeumannomyces graminis var. tritici</name>
    <dbReference type="NCBI Taxonomy" id="644352"/>
    <lineage>
        <taxon>Eukaryota</taxon>
        <taxon>Fungi</taxon>
        <taxon>Dikarya</taxon>
        <taxon>Ascomycota</taxon>
        <taxon>Pezizomycotina</taxon>
        <taxon>Sordariomycetes</taxon>
        <taxon>Sordariomycetidae</taxon>
        <taxon>Magnaporthales</taxon>
        <taxon>Magnaporthaceae</taxon>
        <taxon>Gaeumannomyces</taxon>
    </lineage>
</organism>
<reference evidence="2" key="2">
    <citation type="submission" date="2010-07" db="EMBL/GenBank/DDBJ databases">
        <authorList>
            <consortium name="The Broad Institute Genome Sequencing Platform"/>
            <consortium name="Broad Institute Genome Sequencing Center for Infectious Disease"/>
            <person name="Ma L.-J."/>
            <person name="Dead R."/>
            <person name="Young S."/>
            <person name="Zeng Q."/>
            <person name="Koehrsen M."/>
            <person name="Alvarado L."/>
            <person name="Berlin A."/>
            <person name="Chapman S.B."/>
            <person name="Chen Z."/>
            <person name="Freedman E."/>
            <person name="Gellesch M."/>
            <person name="Goldberg J."/>
            <person name="Griggs A."/>
            <person name="Gujja S."/>
            <person name="Heilman E.R."/>
            <person name="Heiman D."/>
            <person name="Hepburn T."/>
            <person name="Howarth C."/>
            <person name="Jen D."/>
            <person name="Larson L."/>
            <person name="Mehta T."/>
            <person name="Neiman D."/>
            <person name="Pearson M."/>
            <person name="Roberts A."/>
            <person name="Saif S."/>
            <person name="Shea T."/>
            <person name="Shenoy N."/>
            <person name="Sisk P."/>
            <person name="Stolte C."/>
            <person name="Sykes S."/>
            <person name="Walk T."/>
            <person name="White J."/>
            <person name="Yandava C."/>
            <person name="Haas B."/>
            <person name="Nusbaum C."/>
            <person name="Birren B."/>
        </authorList>
    </citation>
    <scope>NUCLEOTIDE SEQUENCE</scope>
    <source>
        <strain evidence="2">R3-111a-1</strain>
    </source>
</reference>
<feature type="compositionally biased region" description="Basic residues" evidence="1">
    <location>
        <begin position="52"/>
        <end position="63"/>
    </location>
</feature>
<reference evidence="3" key="4">
    <citation type="journal article" date="2015" name="G3 (Bethesda)">
        <title>Genome sequences of three phytopathogenic species of the Magnaporthaceae family of fungi.</title>
        <authorList>
            <person name="Okagaki L.H."/>
            <person name="Nunes C.C."/>
            <person name="Sailsbery J."/>
            <person name="Clay B."/>
            <person name="Brown D."/>
            <person name="John T."/>
            <person name="Oh Y."/>
            <person name="Young N."/>
            <person name="Fitzgerald M."/>
            <person name="Haas B.J."/>
            <person name="Zeng Q."/>
            <person name="Young S."/>
            <person name="Adiconis X."/>
            <person name="Fan L."/>
            <person name="Levin J.Z."/>
            <person name="Mitchell T.K."/>
            <person name="Okubara P.A."/>
            <person name="Farman M.L."/>
            <person name="Kohn L.M."/>
            <person name="Birren B."/>
            <person name="Ma L.-J."/>
            <person name="Dean R.A."/>
        </authorList>
    </citation>
    <scope>NUCLEOTIDE SEQUENCE</scope>
    <source>
        <strain evidence="3">R3-111a-1</strain>
    </source>
</reference>
<dbReference type="RefSeq" id="XP_009224167.1">
    <property type="nucleotide sequence ID" value="XM_009225903.1"/>
</dbReference>
<reference evidence="3" key="5">
    <citation type="submission" date="2018-04" db="UniProtKB">
        <authorList>
            <consortium name="EnsemblFungi"/>
        </authorList>
    </citation>
    <scope>IDENTIFICATION</scope>
    <source>
        <strain evidence="3">R3-111a-1</strain>
    </source>
</reference>
<reference evidence="4" key="1">
    <citation type="submission" date="2010-07" db="EMBL/GenBank/DDBJ databases">
        <title>The genome sequence of Gaeumannomyces graminis var. tritici strain R3-111a-1.</title>
        <authorList>
            <consortium name="The Broad Institute Genome Sequencing Platform"/>
            <person name="Ma L.-J."/>
            <person name="Dead R."/>
            <person name="Young S."/>
            <person name="Zeng Q."/>
            <person name="Koehrsen M."/>
            <person name="Alvarado L."/>
            <person name="Berlin A."/>
            <person name="Chapman S.B."/>
            <person name="Chen Z."/>
            <person name="Freedman E."/>
            <person name="Gellesch M."/>
            <person name="Goldberg J."/>
            <person name="Griggs A."/>
            <person name="Gujja S."/>
            <person name="Heilman E.R."/>
            <person name="Heiman D."/>
            <person name="Hepburn T."/>
            <person name="Howarth C."/>
            <person name="Jen D."/>
            <person name="Larson L."/>
            <person name="Mehta T."/>
            <person name="Neiman D."/>
            <person name="Pearson M."/>
            <person name="Roberts A."/>
            <person name="Saif S."/>
            <person name="Shea T."/>
            <person name="Shenoy N."/>
            <person name="Sisk P."/>
            <person name="Stolte C."/>
            <person name="Sykes S."/>
            <person name="Walk T."/>
            <person name="White J."/>
            <person name="Yandava C."/>
            <person name="Haas B."/>
            <person name="Nusbaum C."/>
            <person name="Birren B."/>
        </authorList>
    </citation>
    <scope>NUCLEOTIDE SEQUENCE [LARGE SCALE GENOMIC DNA]</scope>
    <source>
        <strain evidence="4">R3-111a-1</strain>
    </source>
</reference>
<evidence type="ECO:0000313" key="3">
    <source>
        <dbReference type="EnsemblFungi" id="EJT74223"/>
    </source>
</evidence>
<dbReference type="Proteomes" id="UP000006039">
    <property type="component" value="Unassembled WGS sequence"/>
</dbReference>
<reference evidence="2" key="3">
    <citation type="submission" date="2010-09" db="EMBL/GenBank/DDBJ databases">
        <title>Annotation of Gaeumannomyces graminis var. tritici R3-111a-1.</title>
        <authorList>
            <consortium name="The Broad Institute Genome Sequencing Platform"/>
            <person name="Ma L.-J."/>
            <person name="Dead R."/>
            <person name="Young S.K."/>
            <person name="Zeng Q."/>
            <person name="Gargeya S."/>
            <person name="Fitzgerald M."/>
            <person name="Haas B."/>
            <person name="Abouelleil A."/>
            <person name="Alvarado L."/>
            <person name="Arachchi H.M."/>
            <person name="Berlin A."/>
            <person name="Brown A."/>
            <person name="Chapman S.B."/>
            <person name="Chen Z."/>
            <person name="Dunbar C."/>
            <person name="Freedman E."/>
            <person name="Gearin G."/>
            <person name="Gellesch M."/>
            <person name="Goldberg J."/>
            <person name="Griggs A."/>
            <person name="Gujja S."/>
            <person name="Heiman D."/>
            <person name="Howarth C."/>
            <person name="Larson L."/>
            <person name="Lui A."/>
            <person name="MacDonald P.J.P."/>
            <person name="Mehta T."/>
            <person name="Montmayeur A."/>
            <person name="Murphy C."/>
            <person name="Neiman D."/>
            <person name="Pearson M."/>
            <person name="Priest M."/>
            <person name="Roberts A."/>
            <person name="Saif S."/>
            <person name="Shea T."/>
            <person name="Shenoy N."/>
            <person name="Sisk P."/>
            <person name="Stolte C."/>
            <person name="Sykes S."/>
            <person name="Yandava C."/>
            <person name="Wortman J."/>
            <person name="Nusbaum C."/>
            <person name="Birren B."/>
        </authorList>
    </citation>
    <scope>NUCLEOTIDE SEQUENCE</scope>
    <source>
        <strain evidence="2">R3-111a-1</strain>
    </source>
</reference>
<keyword evidence="4" id="KW-1185">Reference proteome</keyword>
<dbReference type="AlphaFoldDB" id="J3P3I1"/>
<dbReference type="EMBL" id="GL385398">
    <property type="protein sequence ID" value="EJT74223.1"/>
    <property type="molecule type" value="Genomic_DNA"/>
</dbReference>
<dbReference type="VEuPathDB" id="FungiDB:GGTG_08067"/>
<sequence>MERRPFRIHSLTVHPASLRWASTALSIQDRIRSSPPSEGGVSDQPETSCQWHSRRRSRNSRPSHRAELLHEIDRWCDV</sequence>
<accession>J3P3I1</accession>
<evidence type="ECO:0000256" key="1">
    <source>
        <dbReference type="SAM" id="MobiDB-lite"/>
    </source>
</evidence>
<dbReference type="EnsemblFungi" id="EJT74223">
    <property type="protein sequence ID" value="EJT74223"/>
    <property type="gene ID" value="GGTG_08067"/>
</dbReference>
<protein>
    <submittedName>
        <fullName evidence="2 3">Uncharacterized protein</fullName>
    </submittedName>
</protein>
<name>J3P3I1_GAET3</name>
<dbReference type="HOGENOM" id="CLU_2622174_0_0_1"/>
<evidence type="ECO:0000313" key="4">
    <source>
        <dbReference type="Proteomes" id="UP000006039"/>
    </source>
</evidence>
<proteinExistence type="predicted"/>
<gene>
    <name evidence="3" type="primary">20348525</name>
    <name evidence="2" type="ORF">GGTG_08067</name>
</gene>
<dbReference type="GeneID" id="20348525"/>